<dbReference type="GO" id="GO:0003677">
    <property type="term" value="F:DNA binding"/>
    <property type="evidence" value="ECO:0007669"/>
    <property type="project" value="UniProtKB-KW"/>
</dbReference>
<dbReference type="AlphaFoldDB" id="A0A0F7HCR5"/>
<evidence type="ECO:0000256" key="2">
    <source>
        <dbReference type="ARBA" id="ARBA00023125"/>
    </source>
</evidence>
<dbReference type="Proteomes" id="UP000270487">
    <property type="component" value="Chromosome"/>
</dbReference>
<keyword evidence="2 4" id="KW-0238">DNA-binding</keyword>
<dbReference type="PANTHER" id="PTHR30514">
    <property type="entry name" value="GLUCOKINASE"/>
    <property type="match status" value="1"/>
</dbReference>
<dbReference type="GO" id="GO:1901135">
    <property type="term" value="P:carbohydrate derivative metabolic process"/>
    <property type="evidence" value="ECO:0007669"/>
    <property type="project" value="InterPro"/>
</dbReference>
<dbReference type="InterPro" id="IPR046348">
    <property type="entry name" value="SIS_dom_sf"/>
</dbReference>
<reference evidence="4 5" key="1">
    <citation type="submission" date="2018-12" db="EMBL/GenBank/DDBJ databases">
        <authorList>
            <consortium name="Pathogen Informatics"/>
        </authorList>
    </citation>
    <scope>NUCLEOTIDE SEQUENCE [LARGE SCALE GENOMIC DNA]</scope>
    <source>
        <strain evidence="4 5">NCTC13193</strain>
    </source>
</reference>
<name>A0A0F7HCR5_SERFO</name>
<dbReference type="Gene3D" id="1.10.10.10">
    <property type="entry name" value="Winged helix-like DNA-binding domain superfamily/Winged helix DNA-binding domain"/>
    <property type="match status" value="1"/>
</dbReference>
<dbReference type="SUPFAM" id="SSF46689">
    <property type="entry name" value="Homeodomain-like"/>
    <property type="match status" value="1"/>
</dbReference>
<dbReference type="Gene3D" id="3.40.50.10490">
    <property type="entry name" value="Glucose-6-phosphate isomerase like protein, domain 1"/>
    <property type="match status" value="1"/>
</dbReference>
<dbReference type="InterPro" id="IPR000281">
    <property type="entry name" value="HTH_RpiR"/>
</dbReference>
<dbReference type="InterPro" id="IPR009057">
    <property type="entry name" value="Homeodomain-like_sf"/>
</dbReference>
<dbReference type="PROSITE" id="PS51071">
    <property type="entry name" value="HTH_RPIR"/>
    <property type="match status" value="1"/>
</dbReference>
<dbReference type="KEGG" id="sfw:WN53_15285"/>
<keyword evidence="3" id="KW-0804">Transcription</keyword>
<proteinExistence type="predicted"/>
<evidence type="ECO:0000256" key="3">
    <source>
        <dbReference type="ARBA" id="ARBA00023163"/>
    </source>
</evidence>
<evidence type="ECO:0000256" key="1">
    <source>
        <dbReference type="ARBA" id="ARBA00023015"/>
    </source>
</evidence>
<dbReference type="GO" id="GO:0003700">
    <property type="term" value="F:DNA-binding transcription factor activity"/>
    <property type="evidence" value="ECO:0007669"/>
    <property type="project" value="InterPro"/>
</dbReference>
<dbReference type="InterPro" id="IPR001347">
    <property type="entry name" value="SIS_dom"/>
</dbReference>
<evidence type="ECO:0000313" key="4">
    <source>
        <dbReference type="EMBL" id="VEI66233.1"/>
    </source>
</evidence>
<dbReference type="InterPro" id="IPR035472">
    <property type="entry name" value="RpiR-like_SIS"/>
</dbReference>
<dbReference type="InterPro" id="IPR036388">
    <property type="entry name" value="WH-like_DNA-bd_sf"/>
</dbReference>
<sequence>MNRAEFTQRIADIDNLTETDRRIIDYFDKHFESIPYSKVIDVCHEINIAKSTLGRFMMKLGFTGFRDFKESTIEPEQRRNISPIERFDNSKNRKNGIEFIEKHCSEITDNINNTLKNINRQHLEKTIALICDPEKRLYVIGSATAHALAEYFYLLGRYIKKDIVLLDANIANLPHKLIDSRKGDVLLAISYYRFSSVTTRLIKWFYQNRGDTIVITDNAVNPFSHFATAMLLMESQHSGLFSSRSAGFVLIEALVNYMGEVKSNELNENFNVMESLFEAFNVFNK</sequence>
<protein>
    <submittedName>
        <fullName evidence="4">DNA-binding transcriptional repressor RpiR</fullName>
    </submittedName>
</protein>
<dbReference type="Pfam" id="PF01380">
    <property type="entry name" value="SIS"/>
    <property type="match status" value="1"/>
</dbReference>
<dbReference type="CDD" id="cd05013">
    <property type="entry name" value="SIS_RpiR"/>
    <property type="match status" value="1"/>
</dbReference>
<dbReference type="PANTHER" id="PTHR30514:SF18">
    <property type="entry name" value="RPIR-FAMILY TRANSCRIPTIONAL REGULATOR"/>
    <property type="match status" value="1"/>
</dbReference>
<dbReference type="GO" id="GO:0097367">
    <property type="term" value="F:carbohydrate derivative binding"/>
    <property type="evidence" value="ECO:0007669"/>
    <property type="project" value="InterPro"/>
</dbReference>
<accession>A0A0F7HCR5</accession>
<gene>
    <name evidence="4" type="ORF">NCTC13193_01563</name>
</gene>
<evidence type="ECO:0000313" key="5">
    <source>
        <dbReference type="Proteomes" id="UP000270487"/>
    </source>
</evidence>
<dbReference type="Pfam" id="PF01418">
    <property type="entry name" value="HTH_6"/>
    <property type="match status" value="1"/>
</dbReference>
<dbReference type="GeneID" id="30321536"/>
<dbReference type="EMBL" id="LR134492">
    <property type="protein sequence ID" value="VEI66233.1"/>
    <property type="molecule type" value="Genomic_DNA"/>
</dbReference>
<dbReference type="STRING" id="47917.AV650_10745"/>
<organism evidence="4 5">
    <name type="scientific">Serratia fonticola</name>
    <dbReference type="NCBI Taxonomy" id="47917"/>
    <lineage>
        <taxon>Bacteria</taxon>
        <taxon>Pseudomonadati</taxon>
        <taxon>Pseudomonadota</taxon>
        <taxon>Gammaproteobacteria</taxon>
        <taxon>Enterobacterales</taxon>
        <taxon>Yersiniaceae</taxon>
        <taxon>Serratia</taxon>
    </lineage>
</organism>
<dbReference type="InterPro" id="IPR047640">
    <property type="entry name" value="RpiR-like"/>
</dbReference>
<dbReference type="RefSeq" id="WP_024484945.1">
    <property type="nucleotide sequence ID" value="NZ_CAMISF010000001.1"/>
</dbReference>
<keyword evidence="1" id="KW-0805">Transcription regulation</keyword>
<dbReference type="SUPFAM" id="SSF53697">
    <property type="entry name" value="SIS domain"/>
    <property type="match status" value="1"/>
</dbReference>